<evidence type="ECO:0000256" key="2">
    <source>
        <dbReference type="SAM" id="SignalP"/>
    </source>
</evidence>
<keyword evidence="1" id="KW-0472">Membrane</keyword>
<feature type="signal peptide" evidence="2">
    <location>
        <begin position="1"/>
        <end position="22"/>
    </location>
</feature>
<dbReference type="EMBL" id="JAMZEL010000002">
    <property type="protein sequence ID" value="MCP1382480.1"/>
    <property type="molecule type" value="Genomic_DNA"/>
</dbReference>
<evidence type="ECO:0008006" key="5">
    <source>
        <dbReference type="Google" id="ProtNLM"/>
    </source>
</evidence>
<evidence type="ECO:0000313" key="3">
    <source>
        <dbReference type="EMBL" id="MCP1382480.1"/>
    </source>
</evidence>
<keyword evidence="2" id="KW-0732">Signal</keyword>
<sequence>MMKYLSFLLLCLLGLTTTKTQSASSTSRPIPIPKAVVHASDSLVVKNPKKQKQARVISVLSAIAGTVLTIGGLVSGNIPIVIVGGALVILAILTAQKKPKKIPESKPSGSPKKGMKTLGCVLLSVVAAGAGILLYLVLNYGQS</sequence>
<evidence type="ECO:0000256" key="1">
    <source>
        <dbReference type="SAM" id="Phobius"/>
    </source>
</evidence>
<protein>
    <recommendedName>
        <fullName evidence="5">DUF4190 domain-containing protein</fullName>
    </recommendedName>
</protein>
<comment type="caution">
    <text evidence="3">The sequence shown here is derived from an EMBL/GenBank/DDBJ whole genome shotgun (WGS) entry which is preliminary data.</text>
</comment>
<feature type="chain" id="PRO_5045759485" description="DUF4190 domain-containing protein" evidence="2">
    <location>
        <begin position="23"/>
        <end position="143"/>
    </location>
</feature>
<dbReference type="RefSeq" id="WP_253526720.1">
    <property type="nucleotide sequence ID" value="NZ_JAMZEL010000002.1"/>
</dbReference>
<dbReference type="Proteomes" id="UP001204772">
    <property type="component" value="Unassembled WGS sequence"/>
</dbReference>
<feature type="transmembrane region" description="Helical" evidence="1">
    <location>
        <begin position="78"/>
        <end position="96"/>
    </location>
</feature>
<organism evidence="3 4">
    <name type="scientific">Runella salmonicolor</name>
    <dbReference type="NCBI Taxonomy" id="2950278"/>
    <lineage>
        <taxon>Bacteria</taxon>
        <taxon>Pseudomonadati</taxon>
        <taxon>Bacteroidota</taxon>
        <taxon>Cytophagia</taxon>
        <taxon>Cytophagales</taxon>
        <taxon>Spirosomataceae</taxon>
        <taxon>Runella</taxon>
    </lineage>
</organism>
<feature type="transmembrane region" description="Helical" evidence="1">
    <location>
        <begin position="117"/>
        <end position="138"/>
    </location>
</feature>
<keyword evidence="4" id="KW-1185">Reference proteome</keyword>
<reference evidence="3 4" key="1">
    <citation type="submission" date="2022-06" db="EMBL/GenBank/DDBJ databases">
        <title>Runella sp. S5 genome sequencing.</title>
        <authorList>
            <person name="Park S."/>
        </authorList>
    </citation>
    <scope>NUCLEOTIDE SEQUENCE [LARGE SCALE GENOMIC DNA]</scope>
    <source>
        <strain evidence="3 4">S5</strain>
    </source>
</reference>
<accession>A0ABT1FL35</accession>
<evidence type="ECO:0000313" key="4">
    <source>
        <dbReference type="Proteomes" id="UP001204772"/>
    </source>
</evidence>
<keyword evidence="1" id="KW-0812">Transmembrane</keyword>
<name>A0ABT1FL35_9BACT</name>
<keyword evidence="1" id="KW-1133">Transmembrane helix</keyword>
<gene>
    <name evidence="3" type="ORF">NCI00_08605</name>
</gene>
<proteinExistence type="predicted"/>